<dbReference type="GeneID" id="78317486"/>
<evidence type="ECO:0000313" key="2">
    <source>
        <dbReference type="Proteomes" id="UP000190423"/>
    </source>
</evidence>
<protein>
    <submittedName>
        <fullName evidence="1">Uncharacterized protein</fullName>
    </submittedName>
</protein>
<dbReference type="RefSeq" id="WP_078934096.1">
    <property type="nucleotide sequence ID" value="NZ_FUWG01000022.1"/>
</dbReference>
<dbReference type="Proteomes" id="UP000190423">
    <property type="component" value="Unassembled WGS sequence"/>
</dbReference>
<sequence length="65" mass="7205">MTEKDTSEITAGNQDKIWPLSNLRYIPKKNLIPVPYKNAGKKRTCPRIGGAFSAPGFSGVQDKNR</sequence>
<evidence type="ECO:0000313" key="1">
    <source>
        <dbReference type="EMBL" id="SJZ76025.1"/>
    </source>
</evidence>
<keyword evidence="2" id="KW-1185">Reference proteome</keyword>
<name>A0A1T4NA87_TREPO</name>
<organism evidence="1 2">
    <name type="scientific">Treponema porcinum</name>
    <dbReference type="NCBI Taxonomy" id="261392"/>
    <lineage>
        <taxon>Bacteria</taxon>
        <taxon>Pseudomonadati</taxon>
        <taxon>Spirochaetota</taxon>
        <taxon>Spirochaetia</taxon>
        <taxon>Spirochaetales</taxon>
        <taxon>Treponemataceae</taxon>
        <taxon>Treponema</taxon>
    </lineage>
</organism>
<accession>A0A1T4NA87</accession>
<reference evidence="1 2" key="1">
    <citation type="submission" date="2017-02" db="EMBL/GenBank/DDBJ databases">
        <authorList>
            <person name="Peterson S.W."/>
        </authorList>
    </citation>
    <scope>NUCLEOTIDE SEQUENCE [LARGE SCALE GENOMIC DNA]</scope>
    <source>
        <strain evidence="1 2">ATCC BAA-908</strain>
    </source>
</reference>
<proteinExistence type="predicted"/>
<gene>
    <name evidence="1" type="ORF">SAMN02745149_02219</name>
</gene>
<dbReference type="EMBL" id="FUWG01000022">
    <property type="protein sequence ID" value="SJZ76025.1"/>
    <property type="molecule type" value="Genomic_DNA"/>
</dbReference>
<dbReference type="AlphaFoldDB" id="A0A1T4NA87"/>